<dbReference type="GO" id="GO:0006450">
    <property type="term" value="P:regulation of translational fidelity"/>
    <property type="evidence" value="ECO:0007669"/>
    <property type="project" value="InterPro"/>
</dbReference>
<keyword evidence="1" id="KW-0648">Protein biosynthesis</keyword>
<reference evidence="2 3" key="1">
    <citation type="journal article" date="2015" name="Nature">
        <title>rRNA introns, odd ribosomes, and small enigmatic genomes across a large radiation of phyla.</title>
        <authorList>
            <person name="Brown C.T."/>
            <person name="Hug L.A."/>
            <person name="Thomas B.C."/>
            <person name="Sharon I."/>
            <person name="Castelle C.J."/>
            <person name="Singh A."/>
            <person name="Wilkins M.J."/>
            <person name="Williams K.H."/>
            <person name="Banfield J.F."/>
        </authorList>
    </citation>
    <scope>NUCLEOTIDE SEQUENCE [LARGE SCALE GENOMIC DNA]</scope>
</reference>
<dbReference type="InterPro" id="IPR003837">
    <property type="entry name" value="GatC"/>
</dbReference>
<dbReference type="AlphaFoldDB" id="A0A0G0ZAE5"/>
<gene>
    <name evidence="1" type="primary">gatC</name>
    <name evidence="2" type="ORF">UV10_C0016G0006</name>
</gene>
<accession>A0A0G0ZAE5</accession>
<dbReference type="EC" id="6.3.5.-" evidence="1"/>
<dbReference type="GO" id="GO:0016740">
    <property type="term" value="F:transferase activity"/>
    <property type="evidence" value="ECO:0007669"/>
    <property type="project" value="UniProtKB-KW"/>
</dbReference>
<keyword evidence="1" id="KW-0436">Ligase</keyword>
<dbReference type="HAMAP" id="MF_00122">
    <property type="entry name" value="GatC"/>
    <property type="match status" value="1"/>
</dbReference>
<dbReference type="GO" id="GO:0050567">
    <property type="term" value="F:glutaminyl-tRNA synthase (glutamine-hydrolyzing) activity"/>
    <property type="evidence" value="ECO:0007669"/>
    <property type="project" value="UniProtKB-UniRule"/>
</dbReference>
<evidence type="ECO:0000313" key="2">
    <source>
        <dbReference type="EMBL" id="KKS45692.1"/>
    </source>
</evidence>
<dbReference type="Pfam" id="PF02686">
    <property type="entry name" value="GatC"/>
    <property type="match status" value="1"/>
</dbReference>
<dbReference type="SUPFAM" id="SSF141000">
    <property type="entry name" value="Glu-tRNAGln amidotransferase C subunit"/>
    <property type="match status" value="1"/>
</dbReference>
<dbReference type="GO" id="GO:0006412">
    <property type="term" value="P:translation"/>
    <property type="evidence" value="ECO:0007669"/>
    <property type="project" value="UniProtKB-UniRule"/>
</dbReference>
<dbReference type="GO" id="GO:0050566">
    <property type="term" value="F:asparaginyl-tRNA synthase (glutamine-hydrolyzing) activity"/>
    <property type="evidence" value="ECO:0007669"/>
    <property type="project" value="RHEA"/>
</dbReference>
<protein>
    <recommendedName>
        <fullName evidence="1">Aspartyl/glutamyl-tRNA(Asn/Gln) amidotransferase subunit C</fullName>
        <shortName evidence="1">Asp/Glu-ADT subunit C</shortName>
        <ecNumber evidence="1">6.3.5.-</ecNumber>
    </recommendedName>
</protein>
<keyword evidence="2" id="KW-0808">Transferase</keyword>
<sequence length="98" mass="11073">MLSKKEVKKISELARLGISEEEKEKFAEDLSSVLGYINKLSEVNVEKVEPMTGGTNLESVVRKDDDSKDISDPKMREEILTAAPNRQDDYFKVPSILK</sequence>
<comment type="function">
    <text evidence="1">Allows the formation of correctly charged Asn-tRNA(Asn) or Gln-tRNA(Gln) through the transamidation of misacylated Asp-tRNA(Asn) or Glu-tRNA(Gln) in organisms which lack either or both of asparaginyl-tRNA or glutaminyl-tRNA synthetases. The reaction takes place in the presence of glutamine and ATP through an activated phospho-Asp-tRNA(Asn) or phospho-Glu-tRNA(Gln).</text>
</comment>
<dbReference type="NCBIfam" id="TIGR00135">
    <property type="entry name" value="gatC"/>
    <property type="match status" value="1"/>
</dbReference>
<comment type="caution">
    <text evidence="2">The sequence shown here is derived from an EMBL/GenBank/DDBJ whole genome shotgun (WGS) entry which is preliminary data.</text>
</comment>
<dbReference type="PANTHER" id="PTHR15004:SF0">
    <property type="entry name" value="GLUTAMYL-TRNA(GLN) AMIDOTRANSFERASE SUBUNIT C, MITOCHONDRIAL"/>
    <property type="match status" value="1"/>
</dbReference>
<evidence type="ECO:0000256" key="1">
    <source>
        <dbReference type="HAMAP-Rule" id="MF_00122"/>
    </source>
</evidence>
<evidence type="ECO:0000313" key="3">
    <source>
        <dbReference type="Proteomes" id="UP000034951"/>
    </source>
</evidence>
<keyword evidence="1" id="KW-0067">ATP-binding</keyword>
<dbReference type="Gene3D" id="1.10.20.60">
    <property type="entry name" value="Glu-tRNAGln amidotransferase C subunit, N-terminal domain"/>
    <property type="match status" value="1"/>
</dbReference>
<organism evidence="2 3">
    <name type="scientific">Candidatus Azambacteria bacterium GW2011_GWA1_42_19</name>
    <dbReference type="NCBI Taxonomy" id="1618609"/>
    <lineage>
        <taxon>Bacteria</taxon>
        <taxon>Candidatus Azamiibacteriota</taxon>
    </lineage>
</organism>
<dbReference type="InterPro" id="IPR036113">
    <property type="entry name" value="Asp/Glu-ADT_sf_sub_c"/>
</dbReference>
<comment type="catalytic activity">
    <reaction evidence="1">
        <text>L-aspartyl-tRNA(Asn) + L-glutamine + ATP + H2O = L-asparaginyl-tRNA(Asn) + L-glutamate + ADP + phosphate + 2 H(+)</text>
        <dbReference type="Rhea" id="RHEA:14513"/>
        <dbReference type="Rhea" id="RHEA-COMP:9674"/>
        <dbReference type="Rhea" id="RHEA-COMP:9677"/>
        <dbReference type="ChEBI" id="CHEBI:15377"/>
        <dbReference type="ChEBI" id="CHEBI:15378"/>
        <dbReference type="ChEBI" id="CHEBI:29985"/>
        <dbReference type="ChEBI" id="CHEBI:30616"/>
        <dbReference type="ChEBI" id="CHEBI:43474"/>
        <dbReference type="ChEBI" id="CHEBI:58359"/>
        <dbReference type="ChEBI" id="CHEBI:78515"/>
        <dbReference type="ChEBI" id="CHEBI:78516"/>
        <dbReference type="ChEBI" id="CHEBI:456216"/>
    </reaction>
</comment>
<dbReference type="GO" id="GO:0070681">
    <property type="term" value="P:glutaminyl-tRNAGln biosynthesis via transamidation"/>
    <property type="evidence" value="ECO:0007669"/>
    <property type="project" value="TreeGrafter"/>
</dbReference>
<name>A0A0G0ZAE5_9BACT</name>
<proteinExistence type="inferred from homology"/>
<keyword evidence="1" id="KW-0547">Nucleotide-binding</keyword>
<comment type="similarity">
    <text evidence="1">Belongs to the GatC family.</text>
</comment>
<comment type="catalytic activity">
    <reaction evidence="1">
        <text>L-glutamyl-tRNA(Gln) + L-glutamine + ATP + H2O = L-glutaminyl-tRNA(Gln) + L-glutamate + ADP + phosphate + H(+)</text>
        <dbReference type="Rhea" id="RHEA:17521"/>
        <dbReference type="Rhea" id="RHEA-COMP:9681"/>
        <dbReference type="Rhea" id="RHEA-COMP:9684"/>
        <dbReference type="ChEBI" id="CHEBI:15377"/>
        <dbReference type="ChEBI" id="CHEBI:15378"/>
        <dbReference type="ChEBI" id="CHEBI:29985"/>
        <dbReference type="ChEBI" id="CHEBI:30616"/>
        <dbReference type="ChEBI" id="CHEBI:43474"/>
        <dbReference type="ChEBI" id="CHEBI:58359"/>
        <dbReference type="ChEBI" id="CHEBI:78520"/>
        <dbReference type="ChEBI" id="CHEBI:78521"/>
        <dbReference type="ChEBI" id="CHEBI:456216"/>
    </reaction>
</comment>
<dbReference type="GO" id="GO:0005524">
    <property type="term" value="F:ATP binding"/>
    <property type="evidence" value="ECO:0007669"/>
    <property type="project" value="UniProtKB-KW"/>
</dbReference>
<dbReference type="PANTHER" id="PTHR15004">
    <property type="entry name" value="GLUTAMYL-TRNA(GLN) AMIDOTRANSFERASE SUBUNIT C, MITOCHONDRIAL"/>
    <property type="match status" value="1"/>
</dbReference>
<dbReference type="Proteomes" id="UP000034951">
    <property type="component" value="Unassembled WGS sequence"/>
</dbReference>
<dbReference type="EMBL" id="LCDE01000016">
    <property type="protein sequence ID" value="KKS45692.1"/>
    <property type="molecule type" value="Genomic_DNA"/>
</dbReference>
<comment type="subunit">
    <text evidence="1">Heterotrimer of A, B and C subunits.</text>
</comment>